<dbReference type="CDD" id="cd18315">
    <property type="entry name" value="BTB_POZ_BAB-like"/>
    <property type="match status" value="1"/>
</dbReference>
<dbReference type="FunFam" id="3.30.160.60:FF:000446">
    <property type="entry name" value="Zinc finger protein"/>
    <property type="match status" value="1"/>
</dbReference>
<reference evidence="12 13" key="1">
    <citation type="submission" date="2017-03" db="EMBL/GenBank/DDBJ databases">
        <title>Genome of the blue death feigning beetle - Asbolus verrucosus.</title>
        <authorList>
            <person name="Rider S.D."/>
        </authorList>
    </citation>
    <scope>NUCLEOTIDE SEQUENCE [LARGE SCALE GENOMIC DNA]</scope>
    <source>
        <strain evidence="12">Butters</strain>
        <tissue evidence="12">Head and leg muscle</tissue>
    </source>
</reference>
<evidence type="ECO:0000256" key="3">
    <source>
        <dbReference type="ARBA" id="ARBA00022737"/>
    </source>
</evidence>
<keyword evidence="7" id="KW-0804">Transcription</keyword>
<dbReference type="PROSITE" id="PS50157">
    <property type="entry name" value="ZINC_FINGER_C2H2_2"/>
    <property type="match status" value="1"/>
</dbReference>
<evidence type="ECO:0000256" key="4">
    <source>
        <dbReference type="ARBA" id="ARBA00022771"/>
    </source>
</evidence>
<feature type="domain" description="BTB" evidence="10">
    <location>
        <begin position="19"/>
        <end position="84"/>
    </location>
</feature>
<evidence type="ECO:0000256" key="6">
    <source>
        <dbReference type="ARBA" id="ARBA00023015"/>
    </source>
</evidence>
<evidence type="ECO:0000256" key="5">
    <source>
        <dbReference type="ARBA" id="ARBA00022833"/>
    </source>
</evidence>
<dbReference type="OrthoDB" id="6482909at2759"/>
<dbReference type="GO" id="GO:0005634">
    <property type="term" value="C:nucleus"/>
    <property type="evidence" value="ECO:0007669"/>
    <property type="project" value="UniProtKB-SubCell"/>
</dbReference>
<dbReference type="EMBL" id="QDEB01001722">
    <property type="protein sequence ID" value="RZC43115.1"/>
    <property type="molecule type" value="Genomic_DNA"/>
</dbReference>
<evidence type="ECO:0000256" key="7">
    <source>
        <dbReference type="ARBA" id="ARBA00023163"/>
    </source>
</evidence>
<feature type="domain" description="C2H2-type" evidence="11">
    <location>
        <begin position="309"/>
        <end position="335"/>
    </location>
</feature>
<dbReference type="InterPro" id="IPR000210">
    <property type="entry name" value="BTB/POZ_dom"/>
</dbReference>
<gene>
    <name evidence="12" type="ORF">BDFB_010448</name>
</gene>
<keyword evidence="6" id="KW-0805">Transcription regulation</keyword>
<dbReference type="GO" id="GO:0000981">
    <property type="term" value="F:DNA-binding transcription factor activity, RNA polymerase II-specific"/>
    <property type="evidence" value="ECO:0007669"/>
    <property type="project" value="TreeGrafter"/>
</dbReference>
<keyword evidence="4 9" id="KW-0863">Zinc-finger</keyword>
<dbReference type="Proteomes" id="UP000292052">
    <property type="component" value="Unassembled WGS sequence"/>
</dbReference>
<dbReference type="STRING" id="1661398.A0A482WDL5"/>
<evidence type="ECO:0000313" key="13">
    <source>
        <dbReference type="Proteomes" id="UP000292052"/>
    </source>
</evidence>
<keyword evidence="2" id="KW-0479">Metal-binding</keyword>
<sequence length="354" mass="39981">MEAVIREGTLRLQTSEASCDVILSCQGHRLMAHKLMLSIASPLLRDLLVQDITEPTVLIFPDISGNTMSLILDYIYTGSAIVYSNTINDFVTAASLLKLQIDLKFLEKQIPGVLKEYKFLEKKEEIKANSTEVYSKRNQRKLPSLVPIANLVPNKTKERKFVSCVLPSPWSPRGVPVLSDPRTYCSSLTETVNARHVRDKIEENDANNNFQHAAAAPRNLSNRVNNVSTSSNAPLELDLTTSLKTALERRPLPQANDSAALNKENETCGKIVLEIRAGECDPDKAPKTKKECARGEKIAYEDNEKQKPFRCEECGKSFSQLRNYKYHRLVSFFAHFVTNVIRRYMLNYNNLCAR</sequence>
<dbReference type="SUPFAM" id="SSF54695">
    <property type="entry name" value="POZ domain"/>
    <property type="match status" value="1"/>
</dbReference>
<dbReference type="SMART" id="SM00225">
    <property type="entry name" value="BTB"/>
    <property type="match status" value="1"/>
</dbReference>
<dbReference type="Gene3D" id="3.30.160.60">
    <property type="entry name" value="Classic Zinc Finger"/>
    <property type="match status" value="1"/>
</dbReference>
<dbReference type="GO" id="GO:0008270">
    <property type="term" value="F:zinc ion binding"/>
    <property type="evidence" value="ECO:0007669"/>
    <property type="project" value="UniProtKB-KW"/>
</dbReference>
<dbReference type="InterPro" id="IPR013087">
    <property type="entry name" value="Znf_C2H2_type"/>
</dbReference>
<evidence type="ECO:0000313" key="12">
    <source>
        <dbReference type="EMBL" id="RZC43115.1"/>
    </source>
</evidence>
<dbReference type="AlphaFoldDB" id="A0A482WDL5"/>
<proteinExistence type="predicted"/>
<evidence type="ECO:0000256" key="1">
    <source>
        <dbReference type="ARBA" id="ARBA00004123"/>
    </source>
</evidence>
<dbReference type="PANTHER" id="PTHR24394">
    <property type="entry name" value="ZINC FINGER PROTEIN"/>
    <property type="match status" value="1"/>
</dbReference>
<keyword evidence="3" id="KW-0677">Repeat</keyword>
<keyword evidence="5" id="KW-0862">Zinc</keyword>
<keyword evidence="13" id="KW-1185">Reference proteome</keyword>
<dbReference type="Gene3D" id="3.30.710.10">
    <property type="entry name" value="Potassium Channel Kv1.1, Chain A"/>
    <property type="match status" value="1"/>
</dbReference>
<evidence type="ECO:0000259" key="10">
    <source>
        <dbReference type="PROSITE" id="PS50097"/>
    </source>
</evidence>
<dbReference type="FunFam" id="3.30.710.10:FF:000335">
    <property type="entry name" value="Zinc finger protein 570-like Protein"/>
    <property type="match status" value="1"/>
</dbReference>
<dbReference type="GO" id="GO:0003677">
    <property type="term" value="F:DNA binding"/>
    <property type="evidence" value="ECO:0007669"/>
    <property type="project" value="UniProtKB-KW"/>
</dbReference>
<protein>
    <submittedName>
        <fullName evidence="12">Zinc finger protein 8-like</fullName>
    </submittedName>
</protein>
<keyword evidence="8" id="KW-0539">Nucleus</keyword>
<accession>A0A482WDL5</accession>
<dbReference type="InterPro" id="IPR036236">
    <property type="entry name" value="Znf_C2H2_sf"/>
</dbReference>
<comment type="caution">
    <text evidence="12">The sequence shown here is derived from an EMBL/GenBank/DDBJ whole genome shotgun (WGS) entry which is preliminary data.</text>
</comment>
<name>A0A482WDL5_ASBVE</name>
<organism evidence="12 13">
    <name type="scientific">Asbolus verrucosus</name>
    <name type="common">Desert ironclad beetle</name>
    <dbReference type="NCBI Taxonomy" id="1661398"/>
    <lineage>
        <taxon>Eukaryota</taxon>
        <taxon>Metazoa</taxon>
        <taxon>Ecdysozoa</taxon>
        <taxon>Arthropoda</taxon>
        <taxon>Hexapoda</taxon>
        <taxon>Insecta</taxon>
        <taxon>Pterygota</taxon>
        <taxon>Neoptera</taxon>
        <taxon>Endopterygota</taxon>
        <taxon>Coleoptera</taxon>
        <taxon>Polyphaga</taxon>
        <taxon>Cucujiformia</taxon>
        <taxon>Tenebrionidae</taxon>
        <taxon>Pimeliinae</taxon>
        <taxon>Asbolus</taxon>
    </lineage>
</organism>
<evidence type="ECO:0000256" key="2">
    <source>
        <dbReference type="ARBA" id="ARBA00022723"/>
    </source>
</evidence>
<evidence type="ECO:0000259" key="11">
    <source>
        <dbReference type="PROSITE" id="PS50157"/>
    </source>
</evidence>
<dbReference type="PROSITE" id="PS50097">
    <property type="entry name" value="BTB"/>
    <property type="match status" value="1"/>
</dbReference>
<dbReference type="PANTHER" id="PTHR24394:SF48">
    <property type="entry name" value="ZINC FINGER PROTEIN 771"/>
    <property type="match status" value="1"/>
</dbReference>
<comment type="subcellular location">
    <subcellularLocation>
        <location evidence="1">Nucleus</location>
    </subcellularLocation>
</comment>
<evidence type="ECO:0000256" key="8">
    <source>
        <dbReference type="ARBA" id="ARBA00023242"/>
    </source>
</evidence>
<evidence type="ECO:0000256" key="9">
    <source>
        <dbReference type="PROSITE-ProRule" id="PRU00042"/>
    </source>
</evidence>
<dbReference type="SUPFAM" id="SSF57667">
    <property type="entry name" value="beta-beta-alpha zinc fingers"/>
    <property type="match status" value="1"/>
</dbReference>
<dbReference type="InterPro" id="IPR011333">
    <property type="entry name" value="SKP1/BTB/POZ_sf"/>
</dbReference>
<dbReference type="Pfam" id="PF00651">
    <property type="entry name" value="BTB"/>
    <property type="match status" value="1"/>
</dbReference>